<dbReference type="GO" id="GO:0071949">
    <property type="term" value="F:FAD binding"/>
    <property type="evidence" value="ECO:0007669"/>
    <property type="project" value="InterPro"/>
</dbReference>
<evidence type="ECO:0000256" key="3">
    <source>
        <dbReference type="ARBA" id="ARBA00022630"/>
    </source>
</evidence>
<dbReference type="InterPro" id="IPR006094">
    <property type="entry name" value="Oxid_FAD_bind_N"/>
</dbReference>
<dbReference type="PANTHER" id="PTHR42973:SF39">
    <property type="entry name" value="FAD-BINDING PCMH-TYPE DOMAIN-CONTAINING PROTEIN"/>
    <property type="match status" value="1"/>
</dbReference>
<protein>
    <submittedName>
        <fullName evidence="7">FAD/FMN-containing dehydrogenase</fullName>
    </submittedName>
</protein>
<keyword evidence="3" id="KW-0285">Flavoprotein</keyword>
<keyword evidence="5" id="KW-0560">Oxidoreductase</keyword>
<organism evidence="7 8">
    <name type="scientific">Nocardiopsis composta</name>
    <dbReference type="NCBI Taxonomy" id="157465"/>
    <lineage>
        <taxon>Bacteria</taxon>
        <taxon>Bacillati</taxon>
        <taxon>Actinomycetota</taxon>
        <taxon>Actinomycetes</taxon>
        <taxon>Streptosporangiales</taxon>
        <taxon>Nocardiopsidaceae</taxon>
        <taxon>Nocardiopsis</taxon>
    </lineage>
</organism>
<dbReference type="Gene3D" id="3.30.465.10">
    <property type="match status" value="1"/>
</dbReference>
<dbReference type="InterPro" id="IPR016169">
    <property type="entry name" value="FAD-bd_PCMH_sub2"/>
</dbReference>
<gene>
    <name evidence="7" type="ORF">HDA36_000663</name>
</gene>
<keyword evidence="8" id="KW-1185">Reference proteome</keyword>
<evidence type="ECO:0000259" key="6">
    <source>
        <dbReference type="PROSITE" id="PS51387"/>
    </source>
</evidence>
<evidence type="ECO:0000313" key="7">
    <source>
        <dbReference type="EMBL" id="MBB5430579.1"/>
    </source>
</evidence>
<evidence type="ECO:0000256" key="2">
    <source>
        <dbReference type="ARBA" id="ARBA00005466"/>
    </source>
</evidence>
<accession>A0A7W8QI05</accession>
<dbReference type="Pfam" id="PF08031">
    <property type="entry name" value="BBE"/>
    <property type="match status" value="1"/>
</dbReference>
<evidence type="ECO:0000256" key="1">
    <source>
        <dbReference type="ARBA" id="ARBA00001974"/>
    </source>
</evidence>
<keyword evidence="4" id="KW-0274">FAD</keyword>
<dbReference type="SUPFAM" id="SSF56176">
    <property type="entry name" value="FAD-binding/transporter-associated domain-like"/>
    <property type="match status" value="1"/>
</dbReference>
<evidence type="ECO:0000256" key="5">
    <source>
        <dbReference type="ARBA" id="ARBA00023002"/>
    </source>
</evidence>
<dbReference type="PROSITE" id="PS51387">
    <property type="entry name" value="FAD_PCMH"/>
    <property type="match status" value="1"/>
</dbReference>
<dbReference type="InterPro" id="IPR036318">
    <property type="entry name" value="FAD-bd_PCMH-like_sf"/>
</dbReference>
<dbReference type="AlphaFoldDB" id="A0A7W8QI05"/>
<feature type="domain" description="FAD-binding PCMH-type" evidence="6">
    <location>
        <begin position="31"/>
        <end position="217"/>
    </location>
</feature>
<dbReference type="InterPro" id="IPR012951">
    <property type="entry name" value="BBE"/>
</dbReference>
<evidence type="ECO:0000313" key="8">
    <source>
        <dbReference type="Proteomes" id="UP000572635"/>
    </source>
</evidence>
<dbReference type="Proteomes" id="UP000572635">
    <property type="component" value="Unassembled WGS sequence"/>
</dbReference>
<dbReference type="PANTHER" id="PTHR42973">
    <property type="entry name" value="BINDING OXIDOREDUCTASE, PUTATIVE (AFU_ORTHOLOGUE AFUA_1G17690)-RELATED"/>
    <property type="match status" value="1"/>
</dbReference>
<dbReference type="Gene3D" id="3.40.462.20">
    <property type="match status" value="1"/>
</dbReference>
<dbReference type="Pfam" id="PF01565">
    <property type="entry name" value="FAD_binding_4"/>
    <property type="match status" value="1"/>
</dbReference>
<sequence length="526" mass="58316">MAEQTVLSPDDQVELGDPRYPSLSRGFNQRWIADPDAIMVVGTPEEARAALAAALEKTGRGEAGRITVRSGGHCYEDFVCSPDVGVIIDVSPMCKVYYDPGEKAHCVEAGATNWHVYSHLYPATGRALPGGSCYSVGLGGHITGGGFGLMSRQFGLTVDYLYAVEVAVVRKDYTVELVTARRDDTDPKARALWWAHTGGGGGNFGVVTRFWFRDVPEPPSEVLLCSLAWDWKDFHGKKDLHALLTAFGVYFRDHQDPETPEGRLFAMLKLNHVSNGQIGLLAQVDADVEGAQRAMDGFIAAVDGSIRPTATEPRTSMGEHPPVARMKKPRRMPWLAATQTLNGSGENQCGKYKSAYIRRPFTDAQIDAMWDHLGKKHFLPEDYDNPEARIQIDSYGSAINIPERRHPATAVPQRDSIMKMQYQVYWFPGDENEQKHIDWIQQTYQATFADTGGVPKTYSGSGDHNTDGCYINYPDGDLPEAAADGGTEPWPVLYYKAAYPMLQQVKADWDPNNVFRHRQSIRPKNA</sequence>
<comment type="caution">
    <text evidence="7">The sequence shown here is derived from an EMBL/GenBank/DDBJ whole genome shotgun (WGS) entry which is preliminary data.</text>
</comment>
<dbReference type="InterPro" id="IPR016166">
    <property type="entry name" value="FAD-bd_PCMH"/>
</dbReference>
<dbReference type="EMBL" id="JACHDB010000001">
    <property type="protein sequence ID" value="MBB5430579.1"/>
    <property type="molecule type" value="Genomic_DNA"/>
</dbReference>
<reference evidence="7 8" key="1">
    <citation type="submission" date="2020-08" db="EMBL/GenBank/DDBJ databases">
        <title>Sequencing the genomes of 1000 actinobacteria strains.</title>
        <authorList>
            <person name="Klenk H.-P."/>
        </authorList>
    </citation>
    <scope>NUCLEOTIDE SEQUENCE [LARGE SCALE GENOMIC DNA]</scope>
    <source>
        <strain evidence="7 8">DSM 44551</strain>
    </source>
</reference>
<evidence type="ECO:0000256" key="4">
    <source>
        <dbReference type="ARBA" id="ARBA00022827"/>
    </source>
</evidence>
<name>A0A7W8QI05_9ACTN</name>
<dbReference type="InterPro" id="IPR050416">
    <property type="entry name" value="FAD-linked_Oxidoreductase"/>
</dbReference>
<proteinExistence type="inferred from homology"/>
<dbReference type="RefSeq" id="WP_184388558.1">
    <property type="nucleotide sequence ID" value="NZ_BAAAJD010000023.1"/>
</dbReference>
<comment type="similarity">
    <text evidence="2">Belongs to the oxygen-dependent FAD-linked oxidoreductase family.</text>
</comment>
<dbReference type="GO" id="GO:0016491">
    <property type="term" value="F:oxidoreductase activity"/>
    <property type="evidence" value="ECO:0007669"/>
    <property type="project" value="UniProtKB-KW"/>
</dbReference>
<comment type="cofactor">
    <cofactor evidence="1">
        <name>FAD</name>
        <dbReference type="ChEBI" id="CHEBI:57692"/>
    </cofactor>
</comment>